<protein>
    <submittedName>
        <fullName evidence="1">Uncharacterized protein</fullName>
    </submittedName>
</protein>
<proteinExistence type="predicted"/>
<evidence type="ECO:0000313" key="1">
    <source>
        <dbReference type="EMBL" id="KKL91144.1"/>
    </source>
</evidence>
<gene>
    <name evidence="1" type="ORF">LCGC14_1897640</name>
</gene>
<dbReference type="EMBL" id="LAZR01019810">
    <property type="protein sequence ID" value="KKL91144.1"/>
    <property type="molecule type" value="Genomic_DNA"/>
</dbReference>
<reference evidence="1" key="1">
    <citation type="journal article" date="2015" name="Nature">
        <title>Complex archaea that bridge the gap between prokaryotes and eukaryotes.</title>
        <authorList>
            <person name="Spang A."/>
            <person name="Saw J.H."/>
            <person name="Jorgensen S.L."/>
            <person name="Zaremba-Niedzwiedzka K."/>
            <person name="Martijn J."/>
            <person name="Lind A.E."/>
            <person name="van Eijk R."/>
            <person name="Schleper C."/>
            <person name="Guy L."/>
            <person name="Ettema T.J."/>
        </authorList>
    </citation>
    <scope>NUCLEOTIDE SEQUENCE</scope>
</reference>
<dbReference type="AlphaFoldDB" id="A0A0F9FXK2"/>
<name>A0A0F9FXK2_9ZZZZ</name>
<sequence>MRPPMIQPLNTRMNKPVISHDWALLNSTTREPTCQWYLSPIDTPEKLW</sequence>
<accession>A0A0F9FXK2</accession>
<organism evidence="1">
    <name type="scientific">marine sediment metagenome</name>
    <dbReference type="NCBI Taxonomy" id="412755"/>
    <lineage>
        <taxon>unclassified sequences</taxon>
        <taxon>metagenomes</taxon>
        <taxon>ecological metagenomes</taxon>
    </lineage>
</organism>
<comment type="caution">
    <text evidence="1">The sequence shown here is derived from an EMBL/GenBank/DDBJ whole genome shotgun (WGS) entry which is preliminary data.</text>
</comment>